<organism evidence="4">
    <name type="scientific">Leptolyngbya sp. NK1-12</name>
    <dbReference type="NCBI Taxonomy" id="2547451"/>
    <lineage>
        <taxon>Bacteria</taxon>
        <taxon>Bacillati</taxon>
        <taxon>Cyanobacteriota</taxon>
        <taxon>Cyanophyceae</taxon>
        <taxon>Leptolyngbyales</taxon>
        <taxon>Leptolyngbyaceae</taxon>
        <taxon>Leptolyngbya group</taxon>
        <taxon>Leptolyngbya</taxon>
    </lineage>
</organism>
<sequence length="240" mass="26744">MKISPNPSWFYNEFRQVGTDFTDPTVVATYDRNQHSSTVEAEQALVEQLGITAGNTVIDLGCGTGTFAIQAALTGARVHAVDVSQPMLAYARQKAAAAGLSDRIQFHHQGFLSYNHNATPADFIVTQAALHHLPDFWKMVALLRIAAMLRPDGVFYLWDTVFSFPPSEFQAHIQTWMARAAKPMGGGWTVTDFETHVRDEYTTFGWILERMLEETGFVIETVERASSVITAYTCRKKCSS</sequence>
<keyword evidence="1 4" id="KW-0489">Methyltransferase</keyword>
<evidence type="ECO:0000256" key="1">
    <source>
        <dbReference type="ARBA" id="ARBA00022603"/>
    </source>
</evidence>
<dbReference type="GO" id="GO:0032259">
    <property type="term" value="P:methylation"/>
    <property type="evidence" value="ECO:0007669"/>
    <property type="project" value="UniProtKB-KW"/>
</dbReference>
<dbReference type="InterPro" id="IPR041698">
    <property type="entry name" value="Methyltransf_25"/>
</dbReference>
<dbReference type="PANTHER" id="PTHR43861:SF1">
    <property type="entry name" value="TRANS-ACONITATE 2-METHYLTRANSFERASE"/>
    <property type="match status" value="1"/>
</dbReference>
<dbReference type="RefSeq" id="WP_316431415.1">
    <property type="nucleotide sequence ID" value="NZ_CP053586.1"/>
</dbReference>
<name>A0AA96WFM8_9CYAN</name>
<dbReference type="Pfam" id="PF13649">
    <property type="entry name" value="Methyltransf_25"/>
    <property type="match status" value="1"/>
</dbReference>
<dbReference type="Gene3D" id="3.40.50.150">
    <property type="entry name" value="Vaccinia Virus protein VP39"/>
    <property type="match status" value="1"/>
</dbReference>
<evidence type="ECO:0000313" key="4">
    <source>
        <dbReference type="EMBL" id="WNZ25267.1"/>
    </source>
</evidence>
<gene>
    <name evidence="4" type="ORF">HJG54_22020</name>
</gene>
<evidence type="ECO:0000259" key="3">
    <source>
        <dbReference type="Pfam" id="PF13649"/>
    </source>
</evidence>
<feature type="domain" description="Methyltransferase" evidence="3">
    <location>
        <begin position="57"/>
        <end position="153"/>
    </location>
</feature>
<dbReference type="EMBL" id="CP053586">
    <property type="protein sequence ID" value="WNZ25267.1"/>
    <property type="molecule type" value="Genomic_DNA"/>
</dbReference>
<dbReference type="SUPFAM" id="SSF53335">
    <property type="entry name" value="S-adenosyl-L-methionine-dependent methyltransferases"/>
    <property type="match status" value="1"/>
</dbReference>
<accession>A0AA96WFM8</accession>
<dbReference type="PANTHER" id="PTHR43861">
    <property type="entry name" value="TRANS-ACONITATE 2-METHYLTRANSFERASE-RELATED"/>
    <property type="match status" value="1"/>
</dbReference>
<dbReference type="InterPro" id="IPR029063">
    <property type="entry name" value="SAM-dependent_MTases_sf"/>
</dbReference>
<dbReference type="GO" id="GO:0008168">
    <property type="term" value="F:methyltransferase activity"/>
    <property type="evidence" value="ECO:0007669"/>
    <property type="project" value="UniProtKB-KW"/>
</dbReference>
<reference evidence="4" key="1">
    <citation type="submission" date="2020-05" db="EMBL/GenBank/DDBJ databases">
        <authorList>
            <person name="Zhu T."/>
            <person name="Keshari N."/>
            <person name="Lu X."/>
        </authorList>
    </citation>
    <scope>NUCLEOTIDE SEQUENCE</scope>
    <source>
        <strain evidence="4">NK1-12</strain>
    </source>
</reference>
<evidence type="ECO:0000256" key="2">
    <source>
        <dbReference type="ARBA" id="ARBA00022679"/>
    </source>
</evidence>
<dbReference type="AlphaFoldDB" id="A0AA96WFM8"/>
<keyword evidence="2" id="KW-0808">Transferase</keyword>
<protein>
    <submittedName>
        <fullName evidence="4">Class I SAM-dependent methyltransferase</fullName>
    </submittedName>
</protein>
<dbReference type="CDD" id="cd02440">
    <property type="entry name" value="AdoMet_MTases"/>
    <property type="match status" value="1"/>
</dbReference>
<proteinExistence type="predicted"/>